<name>K9YX80_DACS8</name>
<keyword evidence="2 3" id="KW-0012">Acyltransferase</keyword>
<evidence type="ECO:0000256" key="1">
    <source>
        <dbReference type="ARBA" id="ARBA00022679"/>
    </source>
</evidence>
<proteinExistence type="predicted"/>
<dbReference type="PATRIC" id="fig|13035.3.peg.2634"/>
<dbReference type="PANTHER" id="PTHR22753">
    <property type="entry name" value="TRANSMEMBRANE PROTEIN 68"/>
    <property type="match status" value="1"/>
</dbReference>
<dbReference type="HOGENOM" id="CLU_015395_1_0_3"/>
<dbReference type="SUPFAM" id="SSF69593">
    <property type="entry name" value="Glycerol-3-phosphate (1)-acyltransferase"/>
    <property type="match status" value="1"/>
</dbReference>
<dbReference type="Proteomes" id="UP000010482">
    <property type="component" value="Chromosome"/>
</dbReference>
<evidence type="ECO:0000313" key="3">
    <source>
        <dbReference type="EMBL" id="AFZ50935.1"/>
    </source>
</evidence>
<protein>
    <submittedName>
        <fullName evidence="3">1-acyl-sn-glycerol-3-phosphate acyltransferase</fullName>
    </submittedName>
</protein>
<reference evidence="3" key="1">
    <citation type="submission" date="2012-04" db="EMBL/GenBank/DDBJ databases">
        <title>Finished genome of Dactylococcopsis salina PCC 8305.</title>
        <authorList>
            <consortium name="US DOE Joint Genome Institute"/>
            <person name="Gugger M."/>
            <person name="Coursin T."/>
            <person name="Rippka R."/>
            <person name="Tandeau De Marsac N."/>
            <person name="Huntemann M."/>
            <person name="Wei C.-L."/>
            <person name="Han J."/>
            <person name="Detter J.C."/>
            <person name="Han C."/>
            <person name="Tapia R."/>
            <person name="Daligault H."/>
            <person name="Chen A."/>
            <person name="Krypides N."/>
            <person name="Mavromatis K."/>
            <person name="Markowitz V."/>
            <person name="Szeto E."/>
            <person name="Ivanova N."/>
            <person name="Ovchinnikova G."/>
            <person name="Pagani I."/>
            <person name="Pati A."/>
            <person name="Goodwin L."/>
            <person name="Peters L."/>
            <person name="Pitluck S."/>
            <person name="Woyke T."/>
            <person name="Kerfeld C."/>
        </authorList>
    </citation>
    <scope>NUCLEOTIDE SEQUENCE [LARGE SCALE GENOMIC DNA]</scope>
    <source>
        <strain evidence="3">PCC 8305</strain>
    </source>
</reference>
<evidence type="ECO:0000313" key="4">
    <source>
        <dbReference type="Proteomes" id="UP000010482"/>
    </source>
</evidence>
<dbReference type="InterPro" id="IPR007130">
    <property type="entry name" value="DAGAT"/>
</dbReference>
<gene>
    <name evidence="3" type="ORF">Dacsa_2321</name>
</gene>
<organism evidence="3 4">
    <name type="scientific">Dactylococcopsis salina (strain PCC 8305)</name>
    <name type="common">Myxobactron salinum</name>
    <dbReference type="NCBI Taxonomy" id="13035"/>
    <lineage>
        <taxon>Bacteria</taxon>
        <taxon>Bacillati</taxon>
        <taxon>Cyanobacteriota</taxon>
        <taxon>Cyanophyceae</taxon>
        <taxon>Nodosilineales</taxon>
        <taxon>Cymatolegaceae</taxon>
        <taxon>Dactylococcopsis</taxon>
    </lineage>
</organism>
<sequence length="277" mass="31999">MTHPPLSGWSLDDRDQKTIQTWLTQCQWFYKHYFQAETDGWENIPETGAALIVGSHNGGLACPDMMISLYDWFRHFGTERLVYGLMHPHVWEVYSPLAKIASQLGAIRANPRLAISALERGACVLVYPGGGPDVFRPYWERDQIKFCGRKGFIKLALRENVSIVPVISWGAHDTLFVLADIYEPMKWFLETFKLPWLFNLDPEVFPIYLGLPWGISFGPLMNFPLPAKVRVRVCPPIQFERYGREATQDSDYVQYCYDTVVQEMQTHLNQLIKEADY</sequence>
<dbReference type="PANTHER" id="PTHR22753:SF14">
    <property type="entry name" value="MONOACYLGLYCEROL_DIACYLGLYCEROL O-ACYLTRANSFERASE"/>
    <property type="match status" value="1"/>
</dbReference>
<keyword evidence="4" id="KW-1185">Reference proteome</keyword>
<dbReference type="OrthoDB" id="7056876at2"/>
<evidence type="ECO:0000256" key="2">
    <source>
        <dbReference type="ARBA" id="ARBA00023315"/>
    </source>
</evidence>
<dbReference type="EMBL" id="CP003944">
    <property type="protein sequence ID" value="AFZ50935.1"/>
    <property type="molecule type" value="Genomic_DNA"/>
</dbReference>
<dbReference type="CDD" id="cd07987">
    <property type="entry name" value="LPLAT_MGAT-like"/>
    <property type="match status" value="1"/>
</dbReference>
<dbReference type="PIRSF" id="PIRSF016753">
    <property type="entry name" value="P_lipid/glycerol_ac_tran_prd"/>
    <property type="match status" value="1"/>
</dbReference>
<dbReference type="AlphaFoldDB" id="K9YX80"/>
<keyword evidence="1" id="KW-0808">Transferase</keyword>
<accession>K9YX80</accession>
<dbReference type="KEGG" id="dsl:Dacsa_2321"/>
<dbReference type="Pfam" id="PF03982">
    <property type="entry name" value="DAGAT"/>
    <property type="match status" value="1"/>
</dbReference>
<dbReference type="eggNOG" id="COG0204">
    <property type="taxonomic scope" value="Bacteria"/>
</dbReference>
<dbReference type="STRING" id="13035.Dacsa_2321"/>
<dbReference type="RefSeq" id="WP_015229927.1">
    <property type="nucleotide sequence ID" value="NC_019780.1"/>
</dbReference>
<dbReference type="GO" id="GO:0008374">
    <property type="term" value="F:O-acyltransferase activity"/>
    <property type="evidence" value="ECO:0007669"/>
    <property type="project" value="InterPro"/>
</dbReference>
<dbReference type="GO" id="GO:0016020">
    <property type="term" value="C:membrane"/>
    <property type="evidence" value="ECO:0007669"/>
    <property type="project" value="TreeGrafter"/>
</dbReference>
<dbReference type="InterPro" id="IPR016676">
    <property type="entry name" value="P_lipid/glycerol_AcTrfase_prd"/>
</dbReference>